<sequence length="99" mass="10272">MKSNSQALGADIQFGALSKAIANSDTNLSAAIGGSQTLQLQKESQPNLASTSGGHRENWGESNMADGSADTSTDDTEDKNQMVIALLQSNNVKKASSKS</sequence>
<dbReference type="EMBL" id="LXQA010081567">
    <property type="protein sequence ID" value="MCI11803.1"/>
    <property type="molecule type" value="Genomic_DNA"/>
</dbReference>
<keyword evidence="3" id="KW-1185">Reference proteome</keyword>
<reference evidence="2 3" key="1">
    <citation type="journal article" date="2018" name="Front. Plant Sci.">
        <title>Red Clover (Trifolium pratense) and Zigzag Clover (T. medium) - A Picture of Genomic Similarities and Differences.</title>
        <authorList>
            <person name="Dluhosova J."/>
            <person name="Istvanek J."/>
            <person name="Nedelnik J."/>
            <person name="Repkova J."/>
        </authorList>
    </citation>
    <scope>NUCLEOTIDE SEQUENCE [LARGE SCALE GENOMIC DNA]</scope>
    <source>
        <strain evidence="3">cv. 10/8</strain>
        <tissue evidence="2">Leaf</tissue>
    </source>
</reference>
<dbReference type="GO" id="GO:0003677">
    <property type="term" value="F:DNA binding"/>
    <property type="evidence" value="ECO:0007669"/>
    <property type="project" value="UniProtKB-KW"/>
</dbReference>
<comment type="caution">
    <text evidence="2">The sequence shown here is derived from an EMBL/GenBank/DDBJ whole genome shotgun (WGS) entry which is preliminary data.</text>
</comment>
<dbReference type="AlphaFoldDB" id="A0A392PI84"/>
<accession>A0A392PI84</accession>
<gene>
    <name evidence="2" type="ORF">A2U01_0032905</name>
</gene>
<evidence type="ECO:0000256" key="1">
    <source>
        <dbReference type="SAM" id="MobiDB-lite"/>
    </source>
</evidence>
<evidence type="ECO:0000313" key="3">
    <source>
        <dbReference type="Proteomes" id="UP000265520"/>
    </source>
</evidence>
<organism evidence="2 3">
    <name type="scientific">Trifolium medium</name>
    <dbReference type="NCBI Taxonomy" id="97028"/>
    <lineage>
        <taxon>Eukaryota</taxon>
        <taxon>Viridiplantae</taxon>
        <taxon>Streptophyta</taxon>
        <taxon>Embryophyta</taxon>
        <taxon>Tracheophyta</taxon>
        <taxon>Spermatophyta</taxon>
        <taxon>Magnoliopsida</taxon>
        <taxon>eudicotyledons</taxon>
        <taxon>Gunneridae</taxon>
        <taxon>Pentapetalae</taxon>
        <taxon>rosids</taxon>
        <taxon>fabids</taxon>
        <taxon>Fabales</taxon>
        <taxon>Fabaceae</taxon>
        <taxon>Papilionoideae</taxon>
        <taxon>50 kb inversion clade</taxon>
        <taxon>NPAAA clade</taxon>
        <taxon>Hologalegina</taxon>
        <taxon>IRL clade</taxon>
        <taxon>Trifolieae</taxon>
        <taxon>Trifolium</taxon>
    </lineage>
</organism>
<keyword evidence="2" id="KW-0238">DNA-binding</keyword>
<feature type="compositionally biased region" description="Polar residues" evidence="1">
    <location>
        <begin position="37"/>
        <end position="53"/>
    </location>
</feature>
<protein>
    <submittedName>
        <fullName evidence="2">TGACG-sequence-specific DNA-binding protein TGA-2.1-like</fullName>
    </submittedName>
</protein>
<feature type="region of interest" description="Disordered" evidence="1">
    <location>
        <begin position="37"/>
        <end position="99"/>
    </location>
</feature>
<dbReference type="Proteomes" id="UP000265520">
    <property type="component" value="Unassembled WGS sequence"/>
</dbReference>
<proteinExistence type="predicted"/>
<feature type="compositionally biased region" description="Polar residues" evidence="1">
    <location>
        <begin position="87"/>
        <end position="99"/>
    </location>
</feature>
<name>A0A392PI84_9FABA</name>
<evidence type="ECO:0000313" key="2">
    <source>
        <dbReference type="EMBL" id="MCI11803.1"/>
    </source>
</evidence>